<dbReference type="Pfam" id="PF06325">
    <property type="entry name" value="PrmA"/>
    <property type="match status" value="1"/>
</dbReference>
<dbReference type="InterPro" id="IPR029063">
    <property type="entry name" value="SAM-dependent_MTases_sf"/>
</dbReference>
<dbReference type="GO" id="GO:0032259">
    <property type="term" value="P:methylation"/>
    <property type="evidence" value="ECO:0007669"/>
    <property type="project" value="UniProtKB-KW"/>
</dbReference>
<evidence type="ECO:0000313" key="7">
    <source>
        <dbReference type="EMBL" id="GLQ06019.1"/>
    </source>
</evidence>
<evidence type="ECO:0000256" key="2">
    <source>
        <dbReference type="ARBA" id="ARBA00022490"/>
    </source>
</evidence>
<protein>
    <recommendedName>
        <fullName evidence="6">Ribosomal protein L11 methyltransferase</fullName>
        <shortName evidence="6">L11 Mtase</shortName>
        <ecNumber evidence="6">2.1.1.-</ecNumber>
    </recommendedName>
</protein>
<keyword evidence="4 6" id="KW-0808">Transferase</keyword>
<proteinExistence type="inferred from homology"/>
<dbReference type="InterPro" id="IPR004498">
    <property type="entry name" value="Ribosomal_PrmA_MeTrfase"/>
</dbReference>
<comment type="subcellular location">
    <subcellularLocation>
        <location evidence="6">Cytoplasm</location>
    </subcellularLocation>
</comment>
<dbReference type="EMBL" id="BSNF01000001">
    <property type="protein sequence ID" value="GLQ06019.1"/>
    <property type="molecule type" value="Genomic_DNA"/>
</dbReference>
<keyword evidence="3 6" id="KW-0489">Methyltransferase</keyword>
<dbReference type="RefSeq" id="WP_169559971.1">
    <property type="nucleotide sequence ID" value="NZ_BSNF01000001.1"/>
</dbReference>
<dbReference type="GO" id="GO:0005840">
    <property type="term" value="C:ribosome"/>
    <property type="evidence" value="ECO:0007669"/>
    <property type="project" value="UniProtKB-KW"/>
</dbReference>
<accession>A0ABQ5U1J1</accession>
<feature type="binding site" evidence="6">
    <location>
        <position position="131"/>
    </location>
    <ligand>
        <name>S-adenosyl-L-methionine</name>
        <dbReference type="ChEBI" id="CHEBI:59789"/>
    </ligand>
</feature>
<comment type="catalytic activity">
    <reaction evidence="6">
        <text>L-lysyl-[protein] + 3 S-adenosyl-L-methionine = N(6),N(6),N(6)-trimethyl-L-lysyl-[protein] + 3 S-adenosyl-L-homocysteine + 3 H(+)</text>
        <dbReference type="Rhea" id="RHEA:54192"/>
        <dbReference type="Rhea" id="RHEA-COMP:9752"/>
        <dbReference type="Rhea" id="RHEA-COMP:13826"/>
        <dbReference type="ChEBI" id="CHEBI:15378"/>
        <dbReference type="ChEBI" id="CHEBI:29969"/>
        <dbReference type="ChEBI" id="CHEBI:57856"/>
        <dbReference type="ChEBI" id="CHEBI:59789"/>
        <dbReference type="ChEBI" id="CHEBI:61961"/>
    </reaction>
</comment>
<dbReference type="SUPFAM" id="SSF53335">
    <property type="entry name" value="S-adenosyl-L-methionine-dependent methyltransferases"/>
    <property type="match status" value="1"/>
</dbReference>
<feature type="binding site" evidence="6">
    <location>
        <position position="176"/>
    </location>
    <ligand>
        <name>S-adenosyl-L-methionine</name>
        <dbReference type="ChEBI" id="CHEBI:59789"/>
    </ligand>
</feature>
<dbReference type="HAMAP" id="MF_00735">
    <property type="entry name" value="Methyltr_PrmA"/>
    <property type="match status" value="1"/>
</dbReference>
<dbReference type="GO" id="GO:0008168">
    <property type="term" value="F:methyltransferase activity"/>
    <property type="evidence" value="ECO:0007669"/>
    <property type="project" value="UniProtKB-KW"/>
</dbReference>
<feature type="binding site" evidence="6">
    <location>
        <position position="154"/>
    </location>
    <ligand>
        <name>S-adenosyl-L-methionine</name>
        <dbReference type="ChEBI" id="CHEBI:59789"/>
    </ligand>
</feature>
<keyword evidence="5 6" id="KW-0949">S-adenosyl-L-methionine</keyword>
<dbReference type="EC" id="2.1.1.-" evidence="6"/>
<dbReference type="PANTHER" id="PTHR43648">
    <property type="entry name" value="ELECTRON TRANSFER FLAVOPROTEIN BETA SUBUNIT LYSINE METHYLTRANSFERASE"/>
    <property type="match status" value="1"/>
</dbReference>
<evidence type="ECO:0000256" key="3">
    <source>
        <dbReference type="ARBA" id="ARBA00022603"/>
    </source>
</evidence>
<organism evidence="7 8">
    <name type="scientific">Sneathiella chinensis</name>
    <dbReference type="NCBI Taxonomy" id="349750"/>
    <lineage>
        <taxon>Bacteria</taxon>
        <taxon>Pseudomonadati</taxon>
        <taxon>Pseudomonadota</taxon>
        <taxon>Alphaproteobacteria</taxon>
        <taxon>Sneathiellales</taxon>
        <taxon>Sneathiellaceae</taxon>
        <taxon>Sneathiella</taxon>
    </lineage>
</organism>
<keyword evidence="7" id="KW-0687">Ribonucleoprotein</keyword>
<evidence type="ECO:0000313" key="8">
    <source>
        <dbReference type="Proteomes" id="UP001161409"/>
    </source>
</evidence>
<keyword evidence="7" id="KW-0689">Ribosomal protein</keyword>
<comment type="caution">
    <text evidence="7">The sequence shown here is derived from an EMBL/GenBank/DDBJ whole genome shotgun (WGS) entry which is preliminary data.</text>
</comment>
<comment type="function">
    <text evidence="6">Methylates ribosomal protein L11.</text>
</comment>
<sequence length="286" mass="31276">MSKPSDVTLWQLAVTLPLPESDIFETLFEDITLSSSLAEAVPDGSLWELILFFEAEPPKAYLDRIPEGYDIAVSTVEQKDWVSESQKRLPPVCAGRFYVHGSHDAPHKVSSMHDLTIDAGRAFGTGLHETTFGCLQAIDEIHKSREIFNALDLGCGSGVLALATAKAWGRPVLASDIDPDAVTVTRENAIKNQLAPLIRACEATGLNSQQLRKAAPFDLITANILARPLVQLAPDIARSLATDGVLVLSGLLGKQENMVRNAYRQQGLHLVKRIPIGEWHTLILQR</sequence>
<name>A0ABQ5U1J1_9PROT</name>
<dbReference type="Gene3D" id="3.40.50.150">
    <property type="entry name" value="Vaccinia Virus protein VP39"/>
    <property type="match status" value="1"/>
</dbReference>
<reference evidence="7" key="1">
    <citation type="journal article" date="2014" name="Int. J. Syst. Evol. Microbiol.">
        <title>Complete genome of a new Firmicutes species belonging to the dominant human colonic microbiota ('Ruminococcus bicirculans') reveals two chromosomes and a selective capacity to utilize plant glucans.</title>
        <authorList>
            <consortium name="NISC Comparative Sequencing Program"/>
            <person name="Wegmann U."/>
            <person name="Louis P."/>
            <person name="Goesmann A."/>
            <person name="Henrissat B."/>
            <person name="Duncan S.H."/>
            <person name="Flint H.J."/>
        </authorList>
    </citation>
    <scope>NUCLEOTIDE SEQUENCE</scope>
    <source>
        <strain evidence="7">NBRC 103408</strain>
    </source>
</reference>
<dbReference type="CDD" id="cd02440">
    <property type="entry name" value="AdoMet_MTases"/>
    <property type="match status" value="1"/>
</dbReference>
<evidence type="ECO:0000256" key="5">
    <source>
        <dbReference type="ARBA" id="ARBA00022691"/>
    </source>
</evidence>
<dbReference type="PANTHER" id="PTHR43648:SF1">
    <property type="entry name" value="ELECTRON TRANSFER FLAVOPROTEIN BETA SUBUNIT LYSINE METHYLTRANSFERASE"/>
    <property type="match status" value="1"/>
</dbReference>
<feature type="binding site" evidence="6">
    <location>
        <position position="223"/>
    </location>
    <ligand>
        <name>S-adenosyl-L-methionine</name>
        <dbReference type="ChEBI" id="CHEBI:59789"/>
    </ligand>
</feature>
<keyword evidence="8" id="KW-1185">Reference proteome</keyword>
<evidence type="ECO:0000256" key="4">
    <source>
        <dbReference type="ARBA" id="ARBA00022679"/>
    </source>
</evidence>
<comment type="similarity">
    <text evidence="1 6">Belongs to the methyltransferase superfamily. PrmA family.</text>
</comment>
<evidence type="ECO:0000256" key="6">
    <source>
        <dbReference type="HAMAP-Rule" id="MF_00735"/>
    </source>
</evidence>
<dbReference type="Proteomes" id="UP001161409">
    <property type="component" value="Unassembled WGS sequence"/>
</dbReference>
<keyword evidence="2 6" id="KW-0963">Cytoplasm</keyword>
<gene>
    <name evidence="6" type="primary">prmA</name>
    <name evidence="7" type="ORF">GCM10007924_12400</name>
</gene>
<evidence type="ECO:0000256" key="1">
    <source>
        <dbReference type="ARBA" id="ARBA00009741"/>
    </source>
</evidence>
<dbReference type="InterPro" id="IPR050078">
    <property type="entry name" value="Ribosomal_L11_MeTrfase_PrmA"/>
</dbReference>
<reference evidence="7" key="2">
    <citation type="submission" date="2023-01" db="EMBL/GenBank/DDBJ databases">
        <title>Draft genome sequence of Sneathiella chinensis strain NBRC 103408.</title>
        <authorList>
            <person name="Sun Q."/>
            <person name="Mori K."/>
        </authorList>
    </citation>
    <scope>NUCLEOTIDE SEQUENCE</scope>
    <source>
        <strain evidence="7">NBRC 103408</strain>
    </source>
</reference>